<feature type="binding site" evidence="11">
    <location>
        <position position="293"/>
    </location>
    <ligand>
        <name>a divalent metal cation</name>
        <dbReference type="ChEBI" id="CHEBI:60240"/>
    </ligand>
</feature>
<keyword evidence="7" id="KW-0560">Oxidoreductase</keyword>
<keyword evidence="6 10" id="KW-0479">Metal-binding</keyword>
<dbReference type="PANTHER" id="PTHR43237:SF4">
    <property type="entry name" value="NADP-DEPENDENT MALIC ENZYME"/>
    <property type="match status" value="1"/>
</dbReference>
<dbReference type="PANTHER" id="PTHR43237">
    <property type="entry name" value="NADP-DEPENDENT MALIC ENZYME"/>
    <property type="match status" value="1"/>
</dbReference>
<keyword evidence="15" id="KW-1185">Reference proteome</keyword>
<dbReference type="OrthoDB" id="9805787at2"/>
<evidence type="ECO:0000256" key="6">
    <source>
        <dbReference type="ARBA" id="ARBA00022723"/>
    </source>
</evidence>
<dbReference type="Gene3D" id="3.40.50.720">
    <property type="entry name" value="NAD(P)-binding Rossmann-like Domain"/>
    <property type="match status" value="1"/>
</dbReference>
<evidence type="ECO:0000259" key="12">
    <source>
        <dbReference type="SMART" id="SM00919"/>
    </source>
</evidence>
<comment type="subunit">
    <text evidence="5">Homooctamer.</text>
</comment>
<name>A0A1G6DEH2_9HYPH</name>
<dbReference type="Pfam" id="PF03949">
    <property type="entry name" value="Malic_M"/>
    <property type="match status" value="1"/>
</dbReference>
<protein>
    <submittedName>
        <fullName evidence="14">Malate dehydrogenase (Oxaloacetate-decarboxylating)(NADP+)</fullName>
    </submittedName>
</protein>
<keyword evidence="8" id="KW-0511">Multifunctional enzyme</keyword>
<feature type="binding site" evidence="11">
    <location>
        <begin position="82"/>
        <end position="89"/>
    </location>
    <ligand>
        <name>NADP(+)</name>
        <dbReference type="ChEBI" id="CHEBI:58349"/>
    </ligand>
</feature>
<reference evidence="14 15" key="1">
    <citation type="submission" date="2016-10" db="EMBL/GenBank/DDBJ databases">
        <authorList>
            <person name="de Groot N.N."/>
        </authorList>
    </citation>
    <scope>NUCLEOTIDE SEQUENCE [LARGE SCALE GENOMIC DNA]</scope>
    <source>
        <strain evidence="14 15">ATCC 35022</strain>
    </source>
</reference>
<dbReference type="InterPro" id="IPR046346">
    <property type="entry name" value="Aminoacid_DH-like_N_sf"/>
</dbReference>
<dbReference type="SMART" id="SM00919">
    <property type="entry name" value="Malic_M"/>
    <property type="match status" value="1"/>
</dbReference>
<dbReference type="Pfam" id="PF00390">
    <property type="entry name" value="malic"/>
    <property type="match status" value="1"/>
</dbReference>
<evidence type="ECO:0000256" key="2">
    <source>
        <dbReference type="ARBA" id="ARBA00001946"/>
    </source>
</evidence>
<feature type="active site" description="Proton acceptor" evidence="9">
    <location>
        <position position="100"/>
    </location>
</feature>
<dbReference type="RefSeq" id="WP_090877883.1">
    <property type="nucleotide sequence ID" value="NZ_FMXQ01000007.1"/>
</dbReference>
<dbReference type="InterPro" id="IPR042113">
    <property type="entry name" value="P_AcTrfase_dom1"/>
</dbReference>
<feature type="binding site" evidence="10">
    <location>
        <position position="143"/>
    </location>
    <ligand>
        <name>a divalent metal cation</name>
        <dbReference type="ChEBI" id="CHEBI:60240"/>
    </ligand>
</feature>
<dbReference type="Gene3D" id="3.40.50.10950">
    <property type="match status" value="1"/>
</dbReference>
<dbReference type="InterPro" id="IPR045213">
    <property type="entry name" value="Malic_NAD-bd_bact_type"/>
</dbReference>
<dbReference type="SUPFAM" id="SSF53223">
    <property type="entry name" value="Aminoacid dehydrogenase-like, N-terminal domain"/>
    <property type="match status" value="1"/>
</dbReference>
<dbReference type="Gene3D" id="3.40.50.10750">
    <property type="entry name" value="Isocitrate/Isopropylmalate dehydrogenase-like"/>
    <property type="match status" value="1"/>
</dbReference>
<dbReference type="InterPro" id="IPR012301">
    <property type="entry name" value="Malic_N_dom"/>
</dbReference>
<dbReference type="SUPFAM" id="SSF51735">
    <property type="entry name" value="NAD(P)-binding Rossmann-fold domains"/>
    <property type="match status" value="1"/>
</dbReference>
<dbReference type="Gene3D" id="3.40.50.10380">
    <property type="entry name" value="Malic enzyme, N-terminal domain"/>
    <property type="match status" value="1"/>
</dbReference>
<dbReference type="InterPro" id="IPR042112">
    <property type="entry name" value="P_AcTrfase_dom2"/>
</dbReference>
<dbReference type="InterPro" id="IPR051674">
    <property type="entry name" value="Malate_Decarboxylase"/>
</dbReference>
<dbReference type="AlphaFoldDB" id="A0A1G6DEH2"/>
<dbReference type="InterPro" id="IPR012302">
    <property type="entry name" value="Malic_NAD-bd"/>
</dbReference>
<dbReference type="GO" id="GO:0051287">
    <property type="term" value="F:NAD binding"/>
    <property type="evidence" value="ECO:0007669"/>
    <property type="project" value="InterPro"/>
</dbReference>
<dbReference type="FunFam" id="3.40.50.10380:FF:000003">
    <property type="entry name" value="NADP-dependent malic enzyme"/>
    <property type="match status" value="1"/>
</dbReference>
<gene>
    <name evidence="14" type="ORF">SAMN02982931_03273</name>
</gene>
<comment type="similarity">
    <text evidence="3">In the N-terminal section; belongs to the malic enzymes family.</text>
</comment>
<evidence type="ECO:0000256" key="8">
    <source>
        <dbReference type="ARBA" id="ARBA00023268"/>
    </source>
</evidence>
<evidence type="ECO:0000256" key="9">
    <source>
        <dbReference type="PIRSR" id="PIRSR036684-1"/>
    </source>
</evidence>
<feature type="binding site" evidence="10">
    <location>
        <position position="142"/>
    </location>
    <ligand>
        <name>a divalent metal cation</name>
        <dbReference type="ChEBI" id="CHEBI:60240"/>
    </ligand>
</feature>
<dbReference type="GO" id="GO:0016746">
    <property type="term" value="F:acyltransferase activity"/>
    <property type="evidence" value="ECO:0007669"/>
    <property type="project" value="InterPro"/>
</dbReference>
<feature type="domain" description="Malic enzyme NAD-binding" evidence="12">
    <location>
        <begin position="169"/>
        <end position="406"/>
    </location>
</feature>
<sequence>MSDPRPEGSDLDQHALHFHKFPRPGKLEIQATKPLGNQRDLALAYSPGVAAPCLAIAENPALVADYTSRQNLVGVISNGTAVLGLGAIGALASKPVMEGKAVLFKKFAGVDVFDIEVDERDIDRFVDVVAALEPTFGGINLEDIKAPECFAIEAKLRERMNIPVFHDDQHGTAIIVGAAVTNALFLAGKAIGDVKIVASGAGAAAIACLNMLVSLGARPDNVWVTDIDGVVYKGREALMDPWKAAYAQETDARVLADVIAGADIFLGVSAAGVLKPEMVAQMADKPLILALANPVPEIMPDAARAVRPDAMICTGRSDFPNQVNNVLCFPYIFRGALDVGATAINEAMKHAAVAAIADLAREPPSDVVARAYGGEPETFGPLSLIPSPFDQRLILKIAPAVARAATESGVATRPIADFDAYLDQLNRFVFRSGLIMKPMITAARSAPKRVVYADGEDERVLRAAQIAIEEGIARPILIGRPSVIDVRCRRYGLRFSLENDCEIINPEDDPRYRAYADLYFSKVGRKGIDPEAARTVVRTNTTVIAALAVERGDADALICGLSGRFIRHLRDIGHIIGLKPEARAFSALSLLINTRGSYFLTDTHVTVDPDADEIAEMTRLAAAEIRRFGIDPKAAMLSTSNYGTREIESAAKMRKAVEILWRTDPDLDVDGEMHGDAALSVAFRQRVMPDSRLEGEANLLVFPSLDAANIALNLLKEMTGALHVGPILLGAAKPAHIVTPSVTSRGVLNMTALAVVGAQSQEESMAVVGDAAR</sequence>
<comment type="cofactor">
    <cofactor evidence="2">
        <name>Mg(2+)</name>
        <dbReference type="ChEBI" id="CHEBI:18420"/>
    </cofactor>
</comment>
<dbReference type="GO" id="GO:0006108">
    <property type="term" value="P:malate metabolic process"/>
    <property type="evidence" value="ECO:0007669"/>
    <property type="project" value="InterPro"/>
</dbReference>
<evidence type="ECO:0000313" key="15">
    <source>
        <dbReference type="Proteomes" id="UP000199071"/>
    </source>
</evidence>
<dbReference type="Pfam" id="PF01515">
    <property type="entry name" value="PTA_PTB"/>
    <property type="match status" value="1"/>
</dbReference>
<evidence type="ECO:0000256" key="1">
    <source>
        <dbReference type="ARBA" id="ARBA00001936"/>
    </source>
</evidence>
<comment type="similarity">
    <text evidence="4">In the C-terminal section; belongs to the phosphate acetyltransferase and butyryltransferase family.</text>
</comment>
<dbReference type="STRING" id="665467.SAMN02982931_03273"/>
<feature type="domain" description="Malic enzyme N-terminal" evidence="13">
    <location>
        <begin position="24"/>
        <end position="157"/>
    </location>
</feature>
<evidence type="ECO:0000256" key="7">
    <source>
        <dbReference type="ARBA" id="ARBA00023002"/>
    </source>
</evidence>
<dbReference type="Proteomes" id="UP000199071">
    <property type="component" value="Unassembled WGS sequence"/>
</dbReference>
<evidence type="ECO:0000259" key="13">
    <source>
        <dbReference type="SMART" id="SM01274"/>
    </source>
</evidence>
<organism evidence="14 15">
    <name type="scientific">Bauldia litoralis</name>
    <dbReference type="NCBI Taxonomy" id="665467"/>
    <lineage>
        <taxon>Bacteria</taxon>
        <taxon>Pseudomonadati</taxon>
        <taxon>Pseudomonadota</taxon>
        <taxon>Alphaproteobacteria</taxon>
        <taxon>Hyphomicrobiales</taxon>
        <taxon>Kaistiaceae</taxon>
        <taxon>Bauldia</taxon>
    </lineage>
</organism>
<dbReference type="InterPro" id="IPR002505">
    <property type="entry name" value="PTA_PTB"/>
</dbReference>
<dbReference type="EMBL" id="FMXQ01000007">
    <property type="protein sequence ID" value="SDB43520.1"/>
    <property type="molecule type" value="Genomic_DNA"/>
</dbReference>
<dbReference type="GO" id="GO:0016616">
    <property type="term" value="F:oxidoreductase activity, acting on the CH-OH group of donors, NAD or NADP as acceptor"/>
    <property type="evidence" value="ECO:0007669"/>
    <property type="project" value="InterPro"/>
</dbReference>
<proteinExistence type="inferred from homology"/>
<feature type="binding site" evidence="11">
    <location>
        <position position="168"/>
    </location>
    <ligand>
        <name>a divalent metal cation</name>
        <dbReference type="ChEBI" id="CHEBI:60240"/>
    </ligand>
</feature>
<dbReference type="InterPro" id="IPR037062">
    <property type="entry name" value="Malic_N_dom_sf"/>
</dbReference>
<dbReference type="CDD" id="cd05311">
    <property type="entry name" value="NAD_bind_2_malic_enz"/>
    <property type="match status" value="1"/>
</dbReference>
<dbReference type="SMART" id="SM01274">
    <property type="entry name" value="malic"/>
    <property type="match status" value="1"/>
</dbReference>
<dbReference type="FunFam" id="3.40.50.720:FF:000095">
    <property type="entry name" value="NADP-dependent malic enzyme"/>
    <property type="match status" value="1"/>
</dbReference>
<dbReference type="InterPro" id="IPR012188">
    <property type="entry name" value="ME_PTA"/>
</dbReference>
<evidence type="ECO:0000256" key="4">
    <source>
        <dbReference type="ARBA" id="ARBA00008756"/>
    </source>
</evidence>
<evidence type="ECO:0000256" key="11">
    <source>
        <dbReference type="PIRSR" id="PIRSR036684-3"/>
    </source>
</evidence>
<evidence type="ECO:0000313" key="14">
    <source>
        <dbReference type="EMBL" id="SDB43520.1"/>
    </source>
</evidence>
<dbReference type="InterPro" id="IPR036291">
    <property type="entry name" value="NAD(P)-bd_dom_sf"/>
</dbReference>
<evidence type="ECO:0000256" key="5">
    <source>
        <dbReference type="ARBA" id="ARBA00011823"/>
    </source>
</evidence>
<comment type="cofactor">
    <cofactor evidence="1">
        <name>Mn(2+)</name>
        <dbReference type="ChEBI" id="CHEBI:29035"/>
    </cofactor>
</comment>
<dbReference type="SUPFAM" id="SSF53659">
    <property type="entry name" value="Isocitrate/Isopropylmalate dehydrogenase-like"/>
    <property type="match status" value="1"/>
</dbReference>
<dbReference type="GO" id="GO:0004470">
    <property type="term" value="F:malic enzyme activity"/>
    <property type="evidence" value="ECO:0007669"/>
    <property type="project" value="InterPro"/>
</dbReference>
<keyword evidence="11" id="KW-0521">NADP</keyword>
<dbReference type="PIRSF" id="PIRSF036684">
    <property type="entry name" value="ME_PTA"/>
    <property type="match status" value="1"/>
</dbReference>
<accession>A0A1G6DEH2</accession>
<dbReference type="GO" id="GO:0046872">
    <property type="term" value="F:metal ion binding"/>
    <property type="evidence" value="ECO:0007669"/>
    <property type="project" value="UniProtKB-KW"/>
</dbReference>
<evidence type="ECO:0000256" key="3">
    <source>
        <dbReference type="ARBA" id="ARBA00007686"/>
    </source>
</evidence>
<evidence type="ECO:0000256" key="10">
    <source>
        <dbReference type="PIRSR" id="PIRSR036684-2"/>
    </source>
</evidence>